<organism evidence="5 6">
    <name type="scientific">Litorisediminicola beolgyonensis</name>
    <dbReference type="NCBI Taxonomy" id="1173614"/>
    <lineage>
        <taxon>Bacteria</taxon>
        <taxon>Pseudomonadati</taxon>
        <taxon>Pseudomonadota</taxon>
        <taxon>Alphaproteobacteria</taxon>
        <taxon>Rhodobacterales</taxon>
        <taxon>Paracoccaceae</taxon>
        <taxon>Litorisediminicola</taxon>
    </lineage>
</organism>
<gene>
    <name evidence="5" type="ORF">ACFQ4E_08990</name>
</gene>
<dbReference type="InterPro" id="IPR051312">
    <property type="entry name" value="Diverse_Substr_Oxidored"/>
</dbReference>
<dbReference type="Gene3D" id="3.30.390.50">
    <property type="entry name" value="CO dehydrogenase flavoprotein, C-terminal domain"/>
    <property type="match status" value="1"/>
</dbReference>
<reference evidence="6" key="1">
    <citation type="journal article" date="2019" name="Int. J. Syst. Evol. Microbiol.">
        <title>The Global Catalogue of Microorganisms (GCM) 10K type strain sequencing project: providing services to taxonomists for standard genome sequencing and annotation.</title>
        <authorList>
            <consortium name="The Broad Institute Genomics Platform"/>
            <consortium name="The Broad Institute Genome Sequencing Center for Infectious Disease"/>
            <person name="Wu L."/>
            <person name="Ma J."/>
        </authorList>
    </citation>
    <scope>NUCLEOTIDE SEQUENCE [LARGE SCALE GENOMIC DNA]</scope>
    <source>
        <strain evidence="6">CCUG 62953</strain>
    </source>
</reference>
<name>A0ABW3ZH83_9RHOB</name>
<dbReference type="SUPFAM" id="SSF56176">
    <property type="entry name" value="FAD-binding/transporter-associated domain-like"/>
    <property type="match status" value="1"/>
</dbReference>
<evidence type="ECO:0000256" key="1">
    <source>
        <dbReference type="ARBA" id="ARBA00022630"/>
    </source>
</evidence>
<dbReference type="InterPro" id="IPR016167">
    <property type="entry name" value="FAD-bd_PCMH_sub1"/>
</dbReference>
<dbReference type="Gene3D" id="3.30.43.10">
    <property type="entry name" value="Uridine Diphospho-n-acetylenolpyruvylglucosamine Reductase, domain 2"/>
    <property type="match status" value="1"/>
</dbReference>
<dbReference type="PANTHER" id="PTHR42659">
    <property type="entry name" value="XANTHINE DEHYDROGENASE SUBUNIT C-RELATED"/>
    <property type="match status" value="1"/>
</dbReference>
<dbReference type="EMBL" id="JBHTMU010000013">
    <property type="protein sequence ID" value="MFD1342551.1"/>
    <property type="molecule type" value="Genomic_DNA"/>
</dbReference>
<dbReference type="RefSeq" id="WP_386802723.1">
    <property type="nucleotide sequence ID" value="NZ_JBHTMU010000013.1"/>
</dbReference>
<keyword evidence="3" id="KW-0560">Oxidoreductase</keyword>
<dbReference type="InterPro" id="IPR016166">
    <property type="entry name" value="FAD-bd_PCMH"/>
</dbReference>
<dbReference type="SMART" id="SM01092">
    <property type="entry name" value="CO_deh_flav_C"/>
    <property type="match status" value="1"/>
</dbReference>
<feature type="domain" description="FAD-binding PCMH-type" evidence="4">
    <location>
        <begin position="1"/>
        <end position="169"/>
    </location>
</feature>
<dbReference type="Proteomes" id="UP001597135">
    <property type="component" value="Unassembled WGS sequence"/>
</dbReference>
<keyword evidence="1" id="KW-0285">Flavoprotein</keyword>
<keyword evidence="6" id="KW-1185">Reference proteome</keyword>
<dbReference type="InterPro" id="IPR036318">
    <property type="entry name" value="FAD-bd_PCMH-like_sf"/>
</dbReference>
<dbReference type="InterPro" id="IPR036683">
    <property type="entry name" value="CO_DH_flav_C_dom_sf"/>
</dbReference>
<dbReference type="PANTHER" id="PTHR42659:SF2">
    <property type="entry name" value="XANTHINE DEHYDROGENASE SUBUNIT C-RELATED"/>
    <property type="match status" value="1"/>
</dbReference>
<sequence>MSYLCPTDLASALDLVAEPGALIVAGGTDLYPASGASGLAGRLIDLTRIEDLTGISRQDGALRIGAATTWSALVHADLPPAFDALRQAAREVGSLQIQNAGTIAGNLCNASPAADGVPPLLILNAEVELASAARGVRRVPVSRFITGVRATARDADEIVTAVIVPPLPDGAGSAFEKLGSRRYMVISIAMTAALVVLRRDRTITDLRVATGACSAVAQRLSTLEAALEGSDIDALEIGAELIPELAPIDDVRGTALYRLEVVLEQIRRAIRRAAAND</sequence>
<evidence type="ECO:0000259" key="4">
    <source>
        <dbReference type="PROSITE" id="PS51387"/>
    </source>
</evidence>
<dbReference type="PROSITE" id="PS51387">
    <property type="entry name" value="FAD_PCMH"/>
    <property type="match status" value="1"/>
</dbReference>
<accession>A0ABW3ZH83</accession>
<evidence type="ECO:0000256" key="3">
    <source>
        <dbReference type="ARBA" id="ARBA00023002"/>
    </source>
</evidence>
<evidence type="ECO:0000256" key="2">
    <source>
        <dbReference type="ARBA" id="ARBA00022827"/>
    </source>
</evidence>
<dbReference type="Pfam" id="PF00941">
    <property type="entry name" value="FAD_binding_5"/>
    <property type="match status" value="1"/>
</dbReference>
<evidence type="ECO:0000313" key="6">
    <source>
        <dbReference type="Proteomes" id="UP001597135"/>
    </source>
</evidence>
<dbReference type="Gene3D" id="3.30.465.10">
    <property type="match status" value="1"/>
</dbReference>
<dbReference type="Pfam" id="PF03450">
    <property type="entry name" value="CO_deh_flav_C"/>
    <property type="match status" value="1"/>
</dbReference>
<dbReference type="SUPFAM" id="SSF55447">
    <property type="entry name" value="CO dehydrogenase flavoprotein C-terminal domain-like"/>
    <property type="match status" value="1"/>
</dbReference>
<dbReference type="InterPro" id="IPR005107">
    <property type="entry name" value="CO_DH_flav_C"/>
</dbReference>
<dbReference type="InterPro" id="IPR016169">
    <property type="entry name" value="FAD-bd_PCMH_sub2"/>
</dbReference>
<keyword evidence="2" id="KW-0274">FAD</keyword>
<comment type="caution">
    <text evidence="5">The sequence shown here is derived from an EMBL/GenBank/DDBJ whole genome shotgun (WGS) entry which is preliminary data.</text>
</comment>
<dbReference type="InterPro" id="IPR002346">
    <property type="entry name" value="Mopterin_DH_FAD-bd"/>
</dbReference>
<protein>
    <submittedName>
        <fullName evidence="5">FAD binding domain-containing protein</fullName>
    </submittedName>
</protein>
<evidence type="ECO:0000313" key="5">
    <source>
        <dbReference type="EMBL" id="MFD1342551.1"/>
    </source>
</evidence>
<proteinExistence type="predicted"/>